<keyword evidence="3" id="KW-0805">Transcription regulation</keyword>
<dbReference type="PANTHER" id="PTHR44591:SF14">
    <property type="entry name" value="PROTEIN PILG"/>
    <property type="match status" value="1"/>
</dbReference>
<dbReference type="EMBL" id="FQVB01000030">
    <property type="protein sequence ID" value="SHF87053.1"/>
    <property type="molecule type" value="Genomic_DNA"/>
</dbReference>
<keyword evidence="4" id="KW-0804">Transcription</keyword>
<sequence>MEGQRPRVLLVDDEERFRWTMGKLLRRRGYDVEEAGSAHEALVRIQKGDVDVVVLDVKMPGMDGIEALGRIKAIDPLPEVIILTGHANVDAAVEIMRLGGYEYLLKPCPIEDLTSKIDGALEKKRAREKLHGGP</sequence>
<dbReference type="OrthoDB" id="9786548at2"/>
<dbReference type="PROSITE" id="PS50110">
    <property type="entry name" value="RESPONSE_REGULATORY"/>
    <property type="match status" value="1"/>
</dbReference>
<evidence type="ECO:0000259" key="6">
    <source>
        <dbReference type="PROSITE" id="PS50110"/>
    </source>
</evidence>
<dbReference type="InterPro" id="IPR050595">
    <property type="entry name" value="Bact_response_regulator"/>
</dbReference>
<dbReference type="Pfam" id="PF00072">
    <property type="entry name" value="Response_reg"/>
    <property type="match status" value="1"/>
</dbReference>
<evidence type="ECO:0000256" key="1">
    <source>
        <dbReference type="ARBA" id="ARBA00022553"/>
    </source>
</evidence>
<dbReference type="InterPro" id="IPR001789">
    <property type="entry name" value="Sig_transdc_resp-reg_receiver"/>
</dbReference>
<dbReference type="GO" id="GO:0000160">
    <property type="term" value="P:phosphorelay signal transduction system"/>
    <property type="evidence" value="ECO:0007669"/>
    <property type="project" value="UniProtKB-KW"/>
</dbReference>
<gene>
    <name evidence="7" type="ORF">SAMN02745206_02808</name>
</gene>
<feature type="domain" description="Response regulatory" evidence="6">
    <location>
        <begin position="7"/>
        <end position="121"/>
    </location>
</feature>
<evidence type="ECO:0000313" key="7">
    <source>
        <dbReference type="EMBL" id="SHF87053.1"/>
    </source>
</evidence>
<protein>
    <submittedName>
        <fullName evidence="7">Response regulator receiver domain-containing protein</fullName>
    </submittedName>
</protein>
<accession>A0A1M5F689</accession>
<keyword evidence="2" id="KW-0902">Two-component regulatory system</keyword>
<evidence type="ECO:0000256" key="2">
    <source>
        <dbReference type="ARBA" id="ARBA00023012"/>
    </source>
</evidence>
<dbReference type="Gene3D" id="3.40.50.2300">
    <property type="match status" value="1"/>
</dbReference>
<dbReference type="SMART" id="SM00448">
    <property type="entry name" value="REC"/>
    <property type="match status" value="1"/>
</dbReference>
<keyword evidence="8" id="KW-1185">Reference proteome</keyword>
<dbReference type="Proteomes" id="UP000184076">
    <property type="component" value="Unassembled WGS sequence"/>
</dbReference>
<name>A0A1M5F689_9BACT</name>
<dbReference type="RefSeq" id="WP_073040540.1">
    <property type="nucleotide sequence ID" value="NZ_FQVB01000030.1"/>
</dbReference>
<dbReference type="SUPFAM" id="SSF52172">
    <property type="entry name" value="CheY-like"/>
    <property type="match status" value="1"/>
</dbReference>
<dbReference type="AlphaFoldDB" id="A0A1M5F689"/>
<proteinExistence type="predicted"/>
<evidence type="ECO:0000256" key="4">
    <source>
        <dbReference type="ARBA" id="ARBA00023163"/>
    </source>
</evidence>
<keyword evidence="1 5" id="KW-0597">Phosphoprotein</keyword>
<evidence type="ECO:0000313" key="8">
    <source>
        <dbReference type="Proteomes" id="UP000184076"/>
    </source>
</evidence>
<dbReference type="PANTHER" id="PTHR44591">
    <property type="entry name" value="STRESS RESPONSE REGULATOR PROTEIN 1"/>
    <property type="match status" value="1"/>
</dbReference>
<evidence type="ECO:0000256" key="5">
    <source>
        <dbReference type="PROSITE-ProRule" id="PRU00169"/>
    </source>
</evidence>
<organism evidence="7 8">
    <name type="scientific">Desulfacinum infernum DSM 9756</name>
    <dbReference type="NCBI Taxonomy" id="1121391"/>
    <lineage>
        <taxon>Bacteria</taxon>
        <taxon>Pseudomonadati</taxon>
        <taxon>Thermodesulfobacteriota</taxon>
        <taxon>Syntrophobacteria</taxon>
        <taxon>Syntrophobacterales</taxon>
        <taxon>Syntrophobacteraceae</taxon>
        <taxon>Desulfacinum</taxon>
    </lineage>
</organism>
<dbReference type="FunFam" id="3.40.50.2300:FF:000018">
    <property type="entry name" value="DNA-binding transcriptional regulator NtrC"/>
    <property type="match status" value="1"/>
</dbReference>
<dbReference type="STRING" id="1121391.SAMN02745206_02808"/>
<reference evidence="8" key="1">
    <citation type="submission" date="2016-11" db="EMBL/GenBank/DDBJ databases">
        <authorList>
            <person name="Varghese N."/>
            <person name="Submissions S."/>
        </authorList>
    </citation>
    <scope>NUCLEOTIDE SEQUENCE [LARGE SCALE GENOMIC DNA]</scope>
    <source>
        <strain evidence="8">DSM 9756</strain>
    </source>
</reference>
<dbReference type="InterPro" id="IPR011006">
    <property type="entry name" value="CheY-like_superfamily"/>
</dbReference>
<evidence type="ECO:0000256" key="3">
    <source>
        <dbReference type="ARBA" id="ARBA00023015"/>
    </source>
</evidence>
<feature type="modified residue" description="4-aspartylphosphate" evidence="5">
    <location>
        <position position="56"/>
    </location>
</feature>